<dbReference type="Gene3D" id="3.10.180.10">
    <property type="entry name" value="2,3-Dihydroxybiphenyl 1,2-Dioxygenase, domain 1"/>
    <property type="match status" value="1"/>
</dbReference>
<dbReference type="PROSITE" id="PS50003">
    <property type="entry name" value="PH_DOMAIN"/>
    <property type="match status" value="1"/>
</dbReference>
<accession>A0A2M8LH98</accession>
<comment type="caution">
    <text evidence="2">The sequence shown here is derived from an EMBL/GenBank/DDBJ whole genome shotgun (WGS) entry which is preliminary data.</text>
</comment>
<dbReference type="InterPro" id="IPR001849">
    <property type="entry name" value="PH_domain"/>
</dbReference>
<evidence type="ECO:0000313" key="3">
    <source>
        <dbReference type="Proteomes" id="UP000231436"/>
    </source>
</evidence>
<dbReference type="AlphaFoldDB" id="A0A2M8LH98"/>
<dbReference type="SUPFAM" id="SSF54593">
    <property type="entry name" value="Glyoxalase/Bleomycin resistance protein/Dihydroxybiphenyl dioxygenase"/>
    <property type="match status" value="1"/>
</dbReference>
<dbReference type="Proteomes" id="UP000231436">
    <property type="component" value="Unassembled WGS sequence"/>
</dbReference>
<dbReference type="InterPro" id="IPR010393">
    <property type="entry name" value="DUF991_YecM-like"/>
</dbReference>
<protein>
    <recommendedName>
        <fullName evidence="1">PH domain-containing protein</fullName>
    </recommendedName>
</protein>
<feature type="domain" description="PH" evidence="1">
    <location>
        <begin position="1"/>
        <end position="30"/>
    </location>
</feature>
<dbReference type="InterPro" id="IPR029068">
    <property type="entry name" value="Glyas_Bleomycin-R_OHBP_Dase"/>
</dbReference>
<evidence type="ECO:0000259" key="1">
    <source>
        <dbReference type="PROSITE" id="PS50003"/>
    </source>
</evidence>
<reference evidence="3" key="1">
    <citation type="submission" date="2017-09" db="EMBL/GenBank/DDBJ databases">
        <title>Depth-based differentiation of microbial function through sediment-hosted aquifers and enrichment of novel symbionts in the deep terrestrial subsurface.</title>
        <authorList>
            <person name="Probst A.J."/>
            <person name="Ladd B."/>
            <person name="Jarett J.K."/>
            <person name="Geller-Mcgrath D.E."/>
            <person name="Sieber C.M.K."/>
            <person name="Emerson J.B."/>
            <person name="Anantharaman K."/>
            <person name="Thomas B.C."/>
            <person name="Malmstrom R."/>
            <person name="Stieglmeier M."/>
            <person name="Klingl A."/>
            <person name="Woyke T."/>
            <person name="Ryan C.M."/>
            <person name="Banfield J.F."/>
        </authorList>
    </citation>
    <scope>NUCLEOTIDE SEQUENCE [LARGE SCALE GENOMIC DNA]</scope>
</reference>
<organism evidence="2 3">
    <name type="scientific">Candidatus Uhrbacteria bacterium CG10_big_fil_rev_8_21_14_0_10_48_16</name>
    <dbReference type="NCBI Taxonomy" id="1975038"/>
    <lineage>
        <taxon>Bacteria</taxon>
        <taxon>Candidatus Uhriibacteriota</taxon>
    </lineage>
</organism>
<proteinExistence type="predicted"/>
<sequence length="165" mass="19478">MDSTKQFFLTAQDSIEEFNQWVRWVQPKALVDHICFKCEDTEEFERLRTMFEAESQYSYQSIISGRRILIVKFLEPLQTGLGDVWFLELSDQKLDGSQTSGFDHIEMYPMEETLESLVEELRAKGMHFAIVERPHHTTYDFELGSGFKVRLEPEALIEKIQREEM</sequence>
<dbReference type="EMBL" id="PFEU01000010">
    <property type="protein sequence ID" value="PJE76820.1"/>
    <property type="molecule type" value="Genomic_DNA"/>
</dbReference>
<dbReference type="Pfam" id="PF06185">
    <property type="entry name" value="YecM"/>
    <property type="match status" value="1"/>
</dbReference>
<name>A0A2M8LH98_9BACT</name>
<evidence type="ECO:0000313" key="2">
    <source>
        <dbReference type="EMBL" id="PJE76820.1"/>
    </source>
</evidence>
<gene>
    <name evidence="2" type="ORF">COV05_02525</name>
</gene>